<evidence type="ECO:0000256" key="3">
    <source>
        <dbReference type="ARBA" id="ARBA00023136"/>
    </source>
</evidence>
<dbReference type="PANTHER" id="PTHR32089">
    <property type="entry name" value="METHYL-ACCEPTING CHEMOTAXIS PROTEIN MCPB"/>
    <property type="match status" value="1"/>
</dbReference>
<dbReference type="PANTHER" id="PTHR32089:SF114">
    <property type="entry name" value="METHYL-ACCEPTING CHEMOTAXIS PROTEIN MCPB"/>
    <property type="match status" value="1"/>
</dbReference>
<dbReference type="SMART" id="SM00283">
    <property type="entry name" value="MA"/>
    <property type="match status" value="1"/>
</dbReference>
<dbReference type="InterPro" id="IPR004089">
    <property type="entry name" value="MCPsignal_dom"/>
</dbReference>
<dbReference type="PROSITE" id="PS50885">
    <property type="entry name" value="HAMP"/>
    <property type="match status" value="1"/>
</dbReference>
<comment type="caution">
    <text evidence="10">The sequence shown here is derived from an EMBL/GenBank/DDBJ whole genome shotgun (WGS) entry which is preliminary data.</text>
</comment>
<keyword evidence="11" id="KW-1185">Reference proteome</keyword>
<dbReference type="Pfam" id="PF00672">
    <property type="entry name" value="HAMP"/>
    <property type="match status" value="1"/>
</dbReference>
<evidence type="ECO:0000313" key="11">
    <source>
        <dbReference type="Proteomes" id="UP000018890"/>
    </source>
</evidence>
<evidence type="ECO:0000256" key="2">
    <source>
        <dbReference type="ARBA" id="ARBA00022475"/>
    </source>
</evidence>
<dbReference type="RefSeq" id="WP_034748526.1">
    <property type="nucleotide sequence ID" value="NZ_BAUT01000048.1"/>
</dbReference>
<protein>
    <submittedName>
        <fullName evidence="10">Methyl-accepting chemotaxis protein</fullName>
    </submittedName>
</protein>
<keyword evidence="7" id="KW-1133">Transmembrane helix</keyword>
<comment type="subcellular location">
    <subcellularLocation>
        <location evidence="1">Cell membrane</location>
    </subcellularLocation>
</comment>
<evidence type="ECO:0000259" key="8">
    <source>
        <dbReference type="PROSITE" id="PS50111"/>
    </source>
</evidence>
<comment type="similarity">
    <text evidence="5">Belongs to the methyl-accepting chemotaxis (MCP) protein family.</text>
</comment>
<evidence type="ECO:0000259" key="9">
    <source>
        <dbReference type="PROSITE" id="PS50885"/>
    </source>
</evidence>
<dbReference type="Proteomes" id="UP000018890">
    <property type="component" value="Unassembled WGS sequence"/>
</dbReference>
<dbReference type="Pfam" id="PF12729">
    <property type="entry name" value="4HB_MCP_1"/>
    <property type="match status" value="1"/>
</dbReference>
<name>W4Q5Y1_9BACI</name>
<dbReference type="InterPro" id="IPR024478">
    <property type="entry name" value="HlyB_4HB_MCP"/>
</dbReference>
<feature type="domain" description="HAMP" evidence="9">
    <location>
        <begin position="207"/>
        <end position="260"/>
    </location>
</feature>
<evidence type="ECO:0000313" key="10">
    <source>
        <dbReference type="EMBL" id="GAE27370.1"/>
    </source>
</evidence>
<feature type="transmembrane region" description="Helical" evidence="7">
    <location>
        <begin position="182"/>
        <end position="204"/>
    </location>
</feature>
<dbReference type="SMART" id="SM00304">
    <property type="entry name" value="HAMP"/>
    <property type="match status" value="1"/>
</dbReference>
<evidence type="ECO:0000256" key="5">
    <source>
        <dbReference type="ARBA" id="ARBA00029447"/>
    </source>
</evidence>
<gene>
    <name evidence="10" type="ORF">JCM9140_3505</name>
</gene>
<dbReference type="InterPro" id="IPR004090">
    <property type="entry name" value="Chemotax_Me-accpt_rcpt"/>
</dbReference>
<dbReference type="AlphaFoldDB" id="W4Q5Y1"/>
<proteinExistence type="inferred from homology"/>
<dbReference type="CDD" id="cd06225">
    <property type="entry name" value="HAMP"/>
    <property type="match status" value="1"/>
</dbReference>
<dbReference type="GO" id="GO:0006935">
    <property type="term" value="P:chemotaxis"/>
    <property type="evidence" value="ECO:0007669"/>
    <property type="project" value="InterPro"/>
</dbReference>
<evidence type="ECO:0000256" key="4">
    <source>
        <dbReference type="ARBA" id="ARBA00023224"/>
    </source>
</evidence>
<dbReference type="GO" id="GO:0007165">
    <property type="term" value="P:signal transduction"/>
    <property type="evidence" value="ECO:0007669"/>
    <property type="project" value="UniProtKB-KW"/>
</dbReference>
<keyword evidence="7" id="KW-0812">Transmembrane</keyword>
<dbReference type="OrthoDB" id="2168386at2"/>
<evidence type="ECO:0000256" key="6">
    <source>
        <dbReference type="PROSITE-ProRule" id="PRU00284"/>
    </source>
</evidence>
<dbReference type="SUPFAM" id="SSF58104">
    <property type="entry name" value="Methyl-accepting chemotaxis protein (MCP) signaling domain"/>
    <property type="match status" value="1"/>
</dbReference>
<dbReference type="Pfam" id="PF00015">
    <property type="entry name" value="MCPsignal"/>
    <property type="match status" value="1"/>
</dbReference>
<sequence length="566" mass="62277">MKQVFKLKTLKTKILLSFSIVIFLVLILGITTFFSINKINQNTSEIVDQQVSLLIAEKNLAHNMAQRISSLRGYLLYGEETFKDQFYEYTEESIQLQESILATTDSEEVRSLINRSIGWREIVVTNVITAFDNGNETRATRVLLDTVQPLGTEIMDGFEEMATSRESLIEEQGRAIMETGQIILFVVIGVTLLVIIFGVSIALFTSQIISRPIKEVMNRMNSISNYDLSQEPLKTNLQDEVGQLIEATNKMGDNTRTLLEEISVVSDSVRNQSEGLSHAAMEVKTGSQQTATTMQELASGSEIQANNTNHLTVLMDSFSTEIVEANKNGQAIKESSLTVTEMTNEGKQLMNLSIEQMNRIDSIVKESVQKVQGLDKQAKEISKLIMVIKEIADQTNLLALNAAIEAARAGEQGKGFAVVADEVRKLAEQVGVSVSDITLIVNKIQNESSFVTESLQTGYKEVEQGTSQIKTTGDTFSLINSAVTEMANKIESVSSCLSSVSTSSKHMESSIQEIASVSEESAAGIEQTSASTQQVNSSMEEIATNSEQLAQLAERLNKLVRQFNLS</sequence>
<keyword evidence="3 7" id="KW-0472">Membrane</keyword>
<dbReference type="EMBL" id="BAUT01000048">
    <property type="protein sequence ID" value="GAE27370.1"/>
    <property type="molecule type" value="Genomic_DNA"/>
</dbReference>
<dbReference type="PROSITE" id="PS50111">
    <property type="entry name" value="CHEMOTAXIS_TRANSDUC_2"/>
    <property type="match status" value="1"/>
</dbReference>
<feature type="transmembrane region" description="Helical" evidence="7">
    <location>
        <begin position="14"/>
        <end position="36"/>
    </location>
</feature>
<dbReference type="PRINTS" id="PR00260">
    <property type="entry name" value="CHEMTRNSDUCR"/>
</dbReference>
<feature type="domain" description="Methyl-accepting transducer" evidence="8">
    <location>
        <begin position="279"/>
        <end position="536"/>
    </location>
</feature>
<dbReference type="STRING" id="1236970.JCM9140_3505"/>
<dbReference type="CDD" id="cd11386">
    <property type="entry name" value="MCP_signal"/>
    <property type="match status" value="1"/>
</dbReference>
<dbReference type="GO" id="GO:0004888">
    <property type="term" value="F:transmembrane signaling receptor activity"/>
    <property type="evidence" value="ECO:0007669"/>
    <property type="project" value="InterPro"/>
</dbReference>
<evidence type="ECO:0000256" key="1">
    <source>
        <dbReference type="ARBA" id="ARBA00004236"/>
    </source>
</evidence>
<dbReference type="InterPro" id="IPR003660">
    <property type="entry name" value="HAMP_dom"/>
</dbReference>
<accession>W4Q5Y1</accession>
<organism evidence="10 11">
    <name type="scientific">Halalkalibacter wakoensis JCM 9140</name>
    <dbReference type="NCBI Taxonomy" id="1236970"/>
    <lineage>
        <taxon>Bacteria</taxon>
        <taxon>Bacillati</taxon>
        <taxon>Bacillota</taxon>
        <taxon>Bacilli</taxon>
        <taxon>Bacillales</taxon>
        <taxon>Bacillaceae</taxon>
        <taxon>Halalkalibacter</taxon>
    </lineage>
</organism>
<dbReference type="Gene3D" id="1.10.287.950">
    <property type="entry name" value="Methyl-accepting chemotaxis protein"/>
    <property type="match status" value="1"/>
</dbReference>
<reference evidence="10" key="1">
    <citation type="journal article" date="2014" name="Genome Announc.">
        <title>Draft Genome Sequences of Three Alkaliphilic Bacillus Strains, Bacillus wakoensis JCM 9140T, Bacillus akibai JCM 9157T, and Bacillus hemicellulosilyticus JCM 9152T.</title>
        <authorList>
            <person name="Yuki M."/>
            <person name="Oshima K."/>
            <person name="Suda W."/>
            <person name="Oshida Y."/>
            <person name="Kitamura K."/>
            <person name="Iida T."/>
            <person name="Hattori M."/>
            <person name="Ohkuma M."/>
        </authorList>
    </citation>
    <scope>NUCLEOTIDE SEQUENCE [LARGE SCALE GENOMIC DNA]</scope>
    <source>
        <strain evidence="10">JCM 9140</strain>
    </source>
</reference>
<evidence type="ECO:0000256" key="7">
    <source>
        <dbReference type="SAM" id="Phobius"/>
    </source>
</evidence>
<keyword evidence="2" id="KW-1003">Cell membrane</keyword>
<keyword evidence="4 6" id="KW-0807">Transducer</keyword>
<dbReference type="GO" id="GO:0005886">
    <property type="term" value="C:plasma membrane"/>
    <property type="evidence" value="ECO:0007669"/>
    <property type="project" value="UniProtKB-SubCell"/>
</dbReference>